<dbReference type="PANTHER" id="PTHR45453:SF3">
    <property type="entry name" value="HISTIDINE KINASE"/>
    <property type="match status" value="1"/>
</dbReference>
<dbReference type="FunFam" id="1.10.287.130:FF:000001">
    <property type="entry name" value="Two-component sensor histidine kinase"/>
    <property type="match status" value="1"/>
</dbReference>
<dbReference type="CDD" id="cd00075">
    <property type="entry name" value="HATPase"/>
    <property type="match status" value="1"/>
</dbReference>
<sequence length="479" mass="55033">MKIKMSLTIKFYLIIVSSLIFAIGISILISNFMLSKYYIVQREKKIKNIAVTLQEIDVNSAFKDEFEKLKNKNDINILFLNKVPDFIAENSMLQIMMALSYVTKDEIKRVYNGEIILKKEYSVITSRNEIIVLTKTKNGIILALTSSIASVKEYVNTVIRFGIFTGIIALILTIFINGFFVKKILFPLKKLKEIAEKMAKLDFSDKFDIETGDEIEEFGKTFNYLSNELEFNLTKIKSVSEKLTLEIKKEKEIERKRKEFIGNVSHELKTPIALIMAYSEGLKDNVAIVEDRNYYCDVISSEAKKMDNLVKELLGLMKIEKEEKKLKFEKIKIRDIIKKTIKKFDFDLKELGVKLKCSKNQNNDYIVMADIVKIEQVLDNLISNAINNVNKNGIISIDVLEKNSKIEIEIYNSGSHIPADKIDEIWEPFVKLDKSRNRKYGGTGLGLSIVKGIIKIHNSEIKVENIDNGVKFSFFLEMA</sequence>
<dbReference type="InterPro" id="IPR003660">
    <property type="entry name" value="HAMP_dom"/>
</dbReference>
<dbReference type="Proteomes" id="UP001321582">
    <property type="component" value="Chromosome"/>
</dbReference>
<dbReference type="InterPro" id="IPR050351">
    <property type="entry name" value="BphY/WalK/GraS-like"/>
</dbReference>
<dbReference type="CDD" id="cd06225">
    <property type="entry name" value="HAMP"/>
    <property type="match status" value="1"/>
</dbReference>
<dbReference type="EMBL" id="AP027059">
    <property type="protein sequence ID" value="BDU49710.1"/>
    <property type="molecule type" value="Genomic_DNA"/>
</dbReference>
<feature type="transmembrane region" description="Helical" evidence="8">
    <location>
        <begin position="158"/>
        <end position="181"/>
    </location>
</feature>
<dbReference type="InterPro" id="IPR003594">
    <property type="entry name" value="HATPase_dom"/>
</dbReference>
<dbReference type="Gene3D" id="3.30.565.10">
    <property type="entry name" value="Histidine kinase-like ATPase, C-terminal domain"/>
    <property type="match status" value="1"/>
</dbReference>
<dbReference type="SMART" id="SM00388">
    <property type="entry name" value="HisKA"/>
    <property type="match status" value="1"/>
</dbReference>
<dbReference type="GO" id="GO:0005886">
    <property type="term" value="C:plasma membrane"/>
    <property type="evidence" value="ECO:0007669"/>
    <property type="project" value="TreeGrafter"/>
</dbReference>
<dbReference type="GO" id="GO:0004721">
    <property type="term" value="F:phosphoprotein phosphatase activity"/>
    <property type="evidence" value="ECO:0007669"/>
    <property type="project" value="TreeGrafter"/>
</dbReference>
<dbReference type="Gene3D" id="6.10.340.10">
    <property type="match status" value="1"/>
</dbReference>
<organism evidence="11 12">
    <name type="scientific">Haliovirga abyssi</name>
    <dbReference type="NCBI Taxonomy" id="2996794"/>
    <lineage>
        <taxon>Bacteria</taxon>
        <taxon>Fusobacteriati</taxon>
        <taxon>Fusobacteriota</taxon>
        <taxon>Fusobacteriia</taxon>
        <taxon>Fusobacteriales</taxon>
        <taxon>Haliovirgaceae</taxon>
        <taxon>Haliovirga</taxon>
    </lineage>
</organism>
<dbReference type="PRINTS" id="PR00344">
    <property type="entry name" value="BCTRLSENSOR"/>
</dbReference>
<feature type="transmembrane region" description="Helical" evidence="8">
    <location>
        <begin position="12"/>
        <end position="34"/>
    </location>
</feature>
<dbReference type="InterPro" id="IPR004358">
    <property type="entry name" value="Sig_transdc_His_kin-like_C"/>
</dbReference>
<evidence type="ECO:0000256" key="4">
    <source>
        <dbReference type="ARBA" id="ARBA00022553"/>
    </source>
</evidence>
<dbReference type="InterPro" id="IPR036097">
    <property type="entry name" value="HisK_dim/P_sf"/>
</dbReference>
<dbReference type="GO" id="GO:0016036">
    <property type="term" value="P:cellular response to phosphate starvation"/>
    <property type="evidence" value="ECO:0007669"/>
    <property type="project" value="TreeGrafter"/>
</dbReference>
<dbReference type="SUPFAM" id="SSF47384">
    <property type="entry name" value="Homodimeric domain of signal transducing histidine kinase"/>
    <property type="match status" value="1"/>
</dbReference>
<evidence type="ECO:0000313" key="11">
    <source>
        <dbReference type="EMBL" id="BDU49710.1"/>
    </source>
</evidence>
<dbReference type="PANTHER" id="PTHR45453">
    <property type="entry name" value="PHOSPHATE REGULON SENSOR PROTEIN PHOR"/>
    <property type="match status" value="1"/>
</dbReference>
<dbReference type="GO" id="GO:0000155">
    <property type="term" value="F:phosphorelay sensor kinase activity"/>
    <property type="evidence" value="ECO:0007669"/>
    <property type="project" value="InterPro"/>
</dbReference>
<evidence type="ECO:0000256" key="6">
    <source>
        <dbReference type="ARBA" id="ARBA00022777"/>
    </source>
</evidence>
<dbReference type="InterPro" id="IPR005467">
    <property type="entry name" value="His_kinase_dom"/>
</dbReference>
<keyword evidence="8" id="KW-0812">Transmembrane</keyword>
<evidence type="ECO:0000256" key="3">
    <source>
        <dbReference type="ARBA" id="ARBA00012438"/>
    </source>
</evidence>
<evidence type="ECO:0000256" key="2">
    <source>
        <dbReference type="ARBA" id="ARBA00004370"/>
    </source>
</evidence>
<dbReference type="InterPro" id="IPR036890">
    <property type="entry name" value="HATPase_C_sf"/>
</dbReference>
<keyword evidence="12" id="KW-1185">Reference proteome</keyword>
<reference evidence="11 12" key="1">
    <citation type="submission" date="2022-11" db="EMBL/GenBank/DDBJ databases">
        <title>Haliovirga abyssi gen. nov., sp. nov., a mesophilic fermentative bacterium isolated from the Iheya North hydrothermal field and the proposal of Haliovirgaceae fam. nov.</title>
        <authorList>
            <person name="Miyazaki U."/>
            <person name="Tame A."/>
            <person name="Miyazaki J."/>
            <person name="Takai K."/>
            <person name="Sawayama S."/>
            <person name="Kitajima M."/>
            <person name="Okamoto A."/>
            <person name="Nakagawa S."/>
        </authorList>
    </citation>
    <scope>NUCLEOTIDE SEQUENCE [LARGE SCALE GENOMIC DNA]</scope>
    <source>
        <strain evidence="11 12">IC12</strain>
    </source>
</reference>
<gene>
    <name evidence="11" type="ORF">HLVA_02790</name>
</gene>
<keyword evidence="7" id="KW-0902">Two-component regulatory system</keyword>
<dbReference type="KEGG" id="haby:HLVA_02790"/>
<feature type="domain" description="Histidine kinase" evidence="9">
    <location>
        <begin position="263"/>
        <end position="479"/>
    </location>
</feature>
<keyword evidence="8" id="KW-1133">Transmembrane helix</keyword>
<dbReference type="EC" id="2.7.13.3" evidence="3"/>
<keyword evidence="8" id="KW-0472">Membrane</keyword>
<evidence type="ECO:0000259" key="10">
    <source>
        <dbReference type="PROSITE" id="PS50885"/>
    </source>
</evidence>
<dbReference type="SUPFAM" id="SSF55874">
    <property type="entry name" value="ATPase domain of HSP90 chaperone/DNA topoisomerase II/histidine kinase"/>
    <property type="match status" value="1"/>
</dbReference>
<dbReference type="Pfam" id="PF02518">
    <property type="entry name" value="HATPase_c"/>
    <property type="match status" value="1"/>
</dbReference>
<keyword evidence="5" id="KW-0808">Transferase</keyword>
<dbReference type="AlphaFoldDB" id="A0AAU9E082"/>
<dbReference type="SMART" id="SM00387">
    <property type="entry name" value="HATPase_c"/>
    <property type="match status" value="1"/>
</dbReference>
<evidence type="ECO:0000259" key="9">
    <source>
        <dbReference type="PROSITE" id="PS50109"/>
    </source>
</evidence>
<proteinExistence type="predicted"/>
<dbReference type="PROSITE" id="PS50109">
    <property type="entry name" value="HIS_KIN"/>
    <property type="match status" value="1"/>
</dbReference>
<comment type="catalytic activity">
    <reaction evidence="1">
        <text>ATP + protein L-histidine = ADP + protein N-phospho-L-histidine.</text>
        <dbReference type="EC" id="2.7.13.3"/>
    </reaction>
</comment>
<evidence type="ECO:0000256" key="7">
    <source>
        <dbReference type="ARBA" id="ARBA00023012"/>
    </source>
</evidence>
<dbReference type="Pfam" id="PF00512">
    <property type="entry name" value="HisKA"/>
    <property type="match status" value="1"/>
</dbReference>
<evidence type="ECO:0000313" key="12">
    <source>
        <dbReference type="Proteomes" id="UP001321582"/>
    </source>
</evidence>
<dbReference type="CDD" id="cd00082">
    <property type="entry name" value="HisKA"/>
    <property type="match status" value="1"/>
</dbReference>
<protein>
    <recommendedName>
        <fullName evidence="3">histidine kinase</fullName>
        <ecNumber evidence="3">2.7.13.3</ecNumber>
    </recommendedName>
</protein>
<accession>A0AAU9E082</accession>
<comment type="subcellular location">
    <subcellularLocation>
        <location evidence="2">Membrane</location>
    </subcellularLocation>
</comment>
<name>A0AAU9E082_9FUSO</name>
<dbReference type="PROSITE" id="PS50885">
    <property type="entry name" value="HAMP"/>
    <property type="match status" value="1"/>
</dbReference>
<dbReference type="RefSeq" id="WP_307904656.1">
    <property type="nucleotide sequence ID" value="NZ_AP027059.1"/>
</dbReference>
<keyword evidence="4" id="KW-0597">Phosphoprotein</keyword>
<dbReference type="InterPro" id="IPR003661">
    <property type="entry name" value="HisK_dim/P_dom"/>
</dbReference>
<feature type="domain" description="HAMP" evidence="10">
    <location>
        <begin position="182"/>
        <end position="234"/>
    </location>
</feature>
<evidence type="ECO:0000256" key="5">
    <source>
        <dbReference type="ARBA" id="ARBA00022679"/>
    </source>
</evidence>
<evidence type="ECO:0000256" key="1">
    <source>
        <dbReference type="ARBA" id="ARBA00000085"/>
    </source>
</evidence>
<dbReference type="Gene3D" id="1.10.287.130">
    <property type="match status" value="1"/>
</dbReference>
<dbReference type="SUPFAM" id="SSF158472">
    <property type="entry name" value="HAMP domain-like"/>
    <property type="match status" value="1"/>
</dbReference>
<keyword evidence="6 11" id="KW-0418">Kinase</keyword>
<evidence type="ECO:0000256" key="8">
    <source>
        <dbReference type="SAM" id="Phobius"/>
    </source>
</evidence>